<dbReference type="AlphaFoldDB" id="A0A5J9SH98"/>
<feature type="non-terminal residue" evidence="4">
    <location>
        <position position="1"/>
    </location>
</feature>
<dbReference type="InterPro" id="IPR013320">
    <property type="entry name" value="ConA-like_dom_sf"/>
</dbReference>
<dbReference type="PANTHER" id="PTHR32401:SF43">
    <property type="entry name" value="LEGUME LECTIN DOMAIN-CONTAINING PROTEIN"/>
    <property type="match status" value="1"/>
</dbReference>
<dbReference type="OrthoDB" id="660141at2759"/>
<evidence type="ECO:0000256" key="2">
    <source>
        <dbReference type="SAM" id="Phobius"/>
    </source>
</evidence>
<dbReference type="EMBL" id="RWGY01000974">
    <property type="protein sequence ID" value="TVT97645.1"/>
    <property type="molecule type" value="Genomic_DNA"/>
</dbReference>
<keyword evidence="2" id="KW-1133">Transmembrane helix</keyword>
<dbReference type="Gramene" id="TVT97645">
    <property type="protein sequence ID" value="TVT97645"/>
    <property type="gene ID" value="EJB05_57095"/>
</dbReference>
<dbReference type="Proteomes" id="UP000324897">
    <property type="component" value="Unassembled WGS sequence"/>
</dbReference>
<evidence type="ECO:0000256" key="3">
    <source>
        <dbReference type="SAM" id="SignalP"/>
    </source>
</evidence>
<feature type="signal peptide" evidence="3">
    <location>
        <begin position="1"/>
        <end position="20"/>
    </location>
</feature>
<dbReference type="SUPFAM" id="SSF49899">
    <property type="entry name" value="Concanavalin A-like lectins/glucanases"/>
    <property type="match status" value="1"/>
</dbReference>
<dbReference type="InterPro" id="IPR050258">
    <property type="entry name" value="Leguminous_Lectin"/>
</dbReference>
<comment type="caution">
    <text evidence="4">The sequence shown here is derived from an EMBL/GenBank/DDBJ whole genome shotgun (WGS) entry which is preliminary data.</text>
</comment>
<protein>
    <recommendedName>
        <fullName evidence="6">Legume lectin domain-containing protein</fullName>
    </recommendedName>
</protein>
<organism evidence="4 5">
    <name type="scientific">Eragrostis curvula</name>
    <name type="common">weeping love grass</name>
    <dbReference type="NCBI Taxonomy" id="38414"/>
    <lineage>
        <taxon>Eukaryota</taxon>
        <taxon>Viridiplantae</taxon>
        <taxon>Streptophyta</taxon>
        <taxon>Embryophyta</taxon>
        <taxon>Tracheophyta</taxon>
        <taxon>Spermatophyta</taxon>
        <taxon>Magnoliopsida</taxon>
        <taxon>Liliopsida</taxon>
        <taxon>Poales</taxon>
        <taxon>Poaceae</taxon>
        <taxon>PACMAD clade</taxon>
        <taxon>Chloridoideae</taxon>
        <taxon>Eragrostideae</taxon>
        <taxon>Eragrostidinae</taxon>
        <taxon>Eragrostis</taxon>
    </lineage>
</organism>
<keyword evidence="2" id="KW-0812">Transmembrane</keyword>
<reference evidence="4 5" key="1">
    <citation type="journal article" date="2019" name="Sci. Rep.">
        <title>A high-quality genome of Eragrostis curvula grass provides insights into Poaceae evolution and supports new strategies to enhance forage quality.</title>
        <authorList>
            <person name="Carballo J."/>
            <person name="Santos B.A.C.M."/>
            <person name="Zappacosta D."/>
            <person name="Garbus I."/>
            <person name="Selva J.P."/>
            <person name="Gallo C.A."/>
            <person name="Diaz A."/>
            <person name="Albertini E."/>
            <person name="Caccamo M."/>
            <person name="Echenique V."/>
        </authorList>
    </citation>
    <scope>NUCLEOTIDE SEQUENCE [LARGE SCALE GENOMIC DNA]</scope>
    <source>
        <strain evidence="5">cv. Victoria</strain>
        <tissue evidence="4">Leaf</tissue>
    </source>
</reference>
<dbReference type="PANTHER" id="PTHR32401">
    <property type="entry name" value="CONCANAVALIN A-LIKE LECTIN FAMILY PROTEIN"/>
    <property type="match status" value="1"/>
</dbReference>
<gene>
    <name evidence="4" type="ORF">EJB05_57095</name>
</gene>
<name>A0A5J9SH98_9POAL</name>
<accession>A0A5J9SH98</accession>
<keyword evidence="3" id="KW-0732">Signal</keyword>
<evidence type="ECO:0000313" key="4">
    <source>
        <dbReference type="EMBL" id="TVT97645.1"/>
    </source>
</evidence>
<keyword evidence="2" id="KW-0472">Membrane</keyword>
<evidence type="ECO:0008006" key="6">
    <source>
        <dbReference type="Google" id="ProtNLM"/>
    </source>
</evidence>
<feature type="chain" id="PRO_5023882131" description="Legume lectin domain-containing protein" evidence="3">
    <location>
        <begin position="21"/>
        <end position="281"/>
    </location>
</feature>
<keyword evidence="5" id="KW-1185">Reference proteome</keyword>
<comment type="similarity">
    <text evidence="1">Belongs to the leguminous lectin family.</text>
</comment>
<dbReference type="Gene3D" id="2.60.120.200">
    <property type="match status" value="1"/>
</dbReference>
<evidence type="ECO:0000313" key="5">
    <source>
        <dbReference type="Proteomes" id="UP000324897"/>
    </source>
</evidence>
<feature type="transmembrane region" description="Helical" evidence="2">
    <location>
        <begin position="262"/>
        <end position="280"/>
    </location>
</feature>
<evidence type="ECO:0000256" key="1">
    <source>
        <dbReference type="ARBA" id="ARBA00007606"/>
    </source>
</evidence>
<sequence length="281" mass="28785">MHNKLALLLCAAAIISGAVAGDVVSYSFPSFNATTTVGLVAATNSSVLTSASILFEHDRHNAEFNRTEGFLLLSRTVDIWRAGAGGEPAIEASFNTSFTLGGGNPAVSFVVLLDSIPVSGSLRGAANHSSSLSAGASSSLAAVEVGSVTSYGPPYYQDVGLNVTVTPRGAAVRPIAVWIVHGAGEHSLSVYVGSAGEPRPSKALLDAPLSLAGRRSTETAFVGFFAATVRDVIVAVRDWNLTVDKFPATGDGVGSNVKKATAPWLVVLLAVLGSVVATTIM</sequence>
<proteinExistence type="inferred from homology"/>